<reference evidence="12 13" key="1">
    <citation type="submission" date="2020-04" db="EMBL/GenBank/DDBJ databases">
        <title>Plant Genome Project.</title>
        <authorList>
            <person name="Zhang R.-G."/>
        </authorList>
    </citation>
    <scope>NUCLEOTIDE SEQUENCE [LARGE SCALE GENOMIC DNA]</scope>
    <source>
        <strain evidence="12">YNK0</strain>
        <tissue evidence="12">Leaf</tissue>
    </source>
</reference>
<dbReference type="GO" id="GO:0006621">
    <property type="term" value="P:protein retention in ER lumen"/>
    <property type="evidence" value="ECO:0007669"/>
    <property type="project" value="InterPro"/>
</dbReference>
<evidence type="ECO:0000256" key="5">
    <source>
        <dbReference type="ARBA" id="ARBA00022824"/>
    </source>
</evidence>
<gene>
    <name evidence="12" type="ORF">HHK36_027092</name>
</gene>
<dbReference type="InterPro" id="IPR000133">
    <property type="entry name" value="ER_ret_rcpt"/>
</dbReference>
<dbReference type="Proteomes" id="UP000655225">
    <property type="component" value="Unassembled WGS sequence"/>
</dbReference>
<dbReference type="PANTHER" id="PTHR10585">
    <property type="entry name" value="ER LUMEN PROTEIN RETAINING RECEPTOR"/>
    <property type="match status" value="1"/>
</dbReference>
<comment type="caution">
    <text evidence="12">The sequence shown here is derived from an EMBL/GenBank/DDBJ whole genome shotgun (WGS) entry which is preliminary data.</text>
</comment>
<keyword evidence="3 11" id="KW-0813">Transport</keyword>
<evidence type="ECO:0000256" key="6">
    <source>
        <dbReference type="ARBA" id="ARBA00022892"/>
    </source>
</evidence>
<evidence type="ECO:0000256" key="3">
    <source>
        <dbReference type="ARBA" id="ARBA00022448"/>
    </source>
</evidence>
<sequence>MTNISTSSNLGPCYSYVFQVTVQLNLKLLDHPNVSYKILFLKDVKIYCSFPHVFSFLHLHNISEQVMWTFSFYLEAVAILPQLVLLQRTRNIDNLTGQYVFLLGQVSVQSFPTSRQTDSHAIKFVVDWVKFADVESEMLFPLL</sequence>
<dbReference type="GO" id="GO:0016192">
    <property type="term" value="P:vesicle-mediated transport"/>
    <property type="evidence" value="ECO:0007669"/>
    <property type="project" value="UniProtKB-KW"/>
</dbReference>
<evidence type="ECO:0000256" key="8">
    <source>
        <dbReference type="ARBA" id="ARBA00022989"/>
    </source>
</evidence>
<accession>A0A834YGR5</accession>
<evidence type="ECO:0000256" key="4">
    <source>
        <dbReference type="ARBA" id="ARBA00022692"/>
    </source>
</evidence>
<dbReference type="GO" id="GO:0046923">
    <property type="term" value="F:ER retention sequence binding"/>
    <property type="evidence" value="ECO:0007669"/>
    <property type="project" value="InterPro"/>
</dbReference>
<keyword evidence="6" id="KW-0931">ER-Golgi transport</keyword>
<keyword evidence="13" id="KW-1185">Reference proteome</keyword>
<evidence type="ECO:0000256" key="7">
    <source>
        <dbReference type="ARBA" id="ARBA00022927"/>
    </source>
</evidence>
<evidence type="ECO:0000256" key="11">
    <source>
        <dbReference type="RuleBase" id="RU000634"/>
    </source>
</evidence>
<proteinExistence type="inferred from homology"/>
<dbReference type="OrthoDB" id="7694678at2759"/>
<dbReference type="PROSITE" id="PS00952">
    <property type="entry name" value="ER_LUMEN_RECEPTOR_2"/>
    <property type="match status" value="1"/>
</dbReference>
<organism evidence="12 13">
    <name type="scientific">Tetracentron sinense</name>
    <name type="common">Spur-leaf</name>
    <dbReference type="NCBI Taxonomy" id="13715"/>
    <lineage>
        <taxon>Eukaryota</taxon>
        <taxon>Viridiplantae</taxon>
        <taxon>Streptophyta</taxon>
        <taxon>Embryophyta</taxon>
        <taxon>Tracheophyta</taxon>
        <taxon>Spermatophyta</taxon>
        <taxon>Magnoliopsida</taxon>
        <taxon>Trochodendrales</taxon>
        <taxon>Trochodendraceae</taxon>
        <taxon>Tetracentron</taxon>
    </lineage>
</organism>
<name>A0A834YGR5_TETSI</name>
<comment type="subcellular location">
    <subcellularLocation>
        <location evidence="1 11">Endoplasmic reticulum membrane</location>
        <topology evidence="1 11">Multi-pass membrane protein</topology>
    </subcellularLocation>
</comment>
<comment type="similarity">
    <text evidence="2 11">Belongs to the ERD2 family.</text>
</comment>
<keyword evidence="10 11" id="KW-0675">Receptor</keyword>
<evidence type="ECO:0000256" key="10">
    <source>
        <dbReference type="ARBA" id="ARBA00023170"/>
    </source>
</evidence>
<evidence type="ECO:0000313" key="12">
    <source>
        <dbReference type="EMBL" id="KAF8388422.1"/>
    </source>
</evidence>
<keyword evidence="8" id="KW-1133">Transmembrane helix</keyword>
<dbReference type="PRINTS" id="PR00660">
    <property type="entry name" value="ERLUMENR"/>
</dbReference>
<dbReference type="GO" id="GO:0015031">
    <property type="term" value="P:protein transport"/>
    <property type="evidence" value="ECO:0007669"/>
    <property type="project" value="UniProtKB-KW"/>
</dbReference>
<dbReference type="GO" id="GO:0005789">
    <property type="term" value="C:endoplasmic reticulum membrane"/>
    <property type="evidence" value="ECO:0007669"/>
    <property type="project" value="UniProtKB-SubCell"/>
</dbReference>
<evidence type="ECO:0000256" key="1">
    <source>
        <dbReference type="ARBA" id="ARBA00004477"/>
    </source>
</evidence>
<keyword evidence="5 11" id="KW-0256">Endoplasmic reticulum</keyword>
<protein>
    <recommendedName>
        <fullName evidence="11">ER lumen protein-retaining receptor</fullName>
    </recommendedName>
</protein>
<keyword evidence="4 11" id="KW-0812">Transmembrane</keyword>
<dbReference type="AlphaFoldDB" id="A0A834YGR5"/>
<keyword evidence="9" id="KW-0472">Membrane</keyword>
<dbReference type="EMBL" id="JABCRI010000020">
    <property type="protein sequence ID" value="KAF8388422.1"/>
    <property type="molecule type" value="Genomic_DNA"/>
</dbReference>
<evidence type="ECO:0000256" key="2">
    <source>
        <dbReference type="ARBA" id="ARBA00010120"/>
    </source>
</evidence>
<evidence type="ECO:0000256" key="9">
    <source>
        <dbReference type="ARBA" id="ARBA00023136"/>
    </source>
</evidence>
<dbReference type="Pfam" id="PF00810">
    <property type="entry name" value="ER_lumen_recept"/>
    <property type="match status" value="1"/>
</dbReference>
<evidence type="ECO:0000313" key="13">
    <source>
        <dbReference type="Proteomes" id="UP000655225"/>
    </source>
</evidence>
<keyword evidence="7 11" id="KW-0653">Protein transport</keyword>